<evidence type="ECO:0000256" key="1">
    <source>
        <dbReference type="SAM" id="Phobius"/>
    </source>
</evidence>
<keyword evidence="1" id="KW-0472">Membrane</keyword>
<protein>
    <submittedName>
        <fullName evidence="2">Meckelin</fullName>
    </submittedName>
</protein>
<accession>A0A1D2MFI6</accession>
<dbReference type="OMA" id="MEDMHAN"/>
<sequence length="276" mass="31491">WSNIGIAILMRGLLSDEDTKIFVPRLGATLEISACVHFTASLNNTRYYYHERSVHGFADTDMQTMIEQLNREEEDLCSRRGLLPQTDQQTFLICVPNTFRNVYNQVLQPLYATSSSATPFLGRGRQLSITTSKVSLGSGNKPTANMLNLSIHAYHSMNRFLTAFLEHALSDLDYDVKDKSFFETTFDMEFSEVGSDRAVFYTDNGHSFDSVLFYGNERTLFMFNLYTFIFVDILSHNFVLAGIVTFLVDLAIKSLRNFLGKRNLARKTLIDSRFLI</sequence>
<name>A0A1D2MFI6_ORCCI</name>
<dbReference type="InterPro" id="IPR019170">
    <property type="entry name" value="Meckelin"/>
</dbReference>
<gene>
    <name evidence="2" type="ORF">Ocin01_14915</name>
</gene>
<feature type="transmembrane region" description="Helical" evidence="1">
    <location>
        <begin position="225"/>
        <end position="252"/>
    </location>
</feature>
<organism evidence="2 3">
    <name type="scientific">Orchesella cincta</name>
    <name type="common">Springtail</name>
    <name type="synonym">Podura cincta</name>
    <dbReference type="NCBI Taxonomy" id="48709"/>
    <lineage>
        <taxon>Eukaryota</taxon>
        <taxon>Metazoa</taxon>
        <taxon>Ecdysozoa</taxon>
        <taxon>Arthropoda</taxon>
        <taxon>Hexapoda</taxon>
        <taxon>Collembola</taxon>
        <taxon>Entomobryomorpha</taxon>
        <taxon>Entomobryoidea</taxon>
        <taxon>Orchesellidae</taxon>
        <taxon>Orchesellinae</taxon>
        <taxon>Orchesella</taxon>
    </lineage>
</organism>
<keyword evidence="1" id="KW-1133">Transmembrane helix</keyword>
<feature type="non-terminal residue" evidence="2">
    <location>
        <position position="1"/>
    </location>
</feature>
<keyword evidence="1" id="KW-0812">Transmembrane</keyword>
<dbReference type="Pfam" id="PF09773">
    <property type="entry name" value="Meckelin"/>
    <property type="match status" value="1"/>
</dbReference>
<evidence type="ECO:0000313" key="3">
    <source>
        <dbReference type="Proteomes" id="UP000094527"/>
    </source>
</evidence>
<evidence type="ECO:0000313" key="2">
    <source>
        <dbReference type="EMBL" id="ODM91756.1"/>
    </source>
</evidence>
<dbReference type="PANTHER" id="PTHR21274">
    <property type="entry name" value="MECKELIN"/>
    <property type="match status" value="1"/>
</dbReference>
<keyword evidence="3" id="KW-1185">Reference proteome</keyword>
<dbReference type="GO" id="GO:0036038">
    <property type="term" value="C:MKS complex"/>
    <property type="evidence" value="ECO:0007669"/>
    <property type="project" value="InterPro"/>
</dbReference>
<comment type="caution">
    <text evidence="2">The sequence shown here is derived from an EMBL/GenBank/DDBJ whole genome shotgun (WGS) entry which is preliminary data.</text>
</comment>
<dbReference type="STRING" id="48709.A0A1D2MFI6"/>
<dbReference type="AlphaFoldDB" id="A0A1D2MFI6"/>
<dbReference type="PANTHER" id="PTHR21274:SF0">
    <property type="entry name" value="MECKELIN"/>
    <property type="match status" value="1"/>
</dbReference>
<dbReference type="Proteomes" id="UP000094527">
    <property type="component" value="Unassembled WGS sequence"/>
</dbReference>
<dbReference type="OrthoDB" id="419138at2759"/>
<proteinExistence type="predicted"/>
<reference evidence="2 3" key="1">
    <citation type="journal article" date="2016" name="Genome Biol. Evol.">
        <title>Gene Family Evolution Reflects Adaptation to Soil Environmental Stressors in the Genome of the Collembolan Orchesella cincta.</title>
        <authorList>
            <person name="Faddeeva-Vakhrusheva A."/>
            <person name="Derks M.F."/>
            <person name="Anvar S.Y."/>
            <person name="Agamennone V."/>
            <person name="Suring W."/>
            <person name="Smit S."/>
            <person name="van Straalen N.M."/>
            <person name="Roelofs D."/>
        </authorList>
    </citation>
    <scope>NUCLEOTIDE SEQUENCE [LARGE SCALE GENOMIC DNA]</scope>
    <source>
        <tissue evidence="2">Mixed pool</tissue>
    </source>
</reference>
<dbReference type="GO" id="GO:0060271">
    <property type="term" value="P:cilium assembly"/>
    <property type="evidence" value="ECO:0007669"/>
    <property type="project" value="InterPro"/>
</dbReference>
<dbReference type="EMBL" id="LJIJ01001429">
    <property type="protein sequence ID" value="ODM91756.1"/>
    <property type="molecule type" value="Genomic_DNA"/>
</dbReference>